<feature type="compositionally biased region" description="Basic and acidic residues" evidence="1">
    <location>
        <begin position="72"/>
        <end position="84"/>
    </location>
</feature>
<protein>
    <submittedName>
        <fullName evidence="3">Uncharacterized protein</fullName>
    </submittedName>
</protein>
<dbReference type="AlphaFoldDB" id="A0AAW1VVB1"/>
<keyword evidence="2" id="KW-1133">Transmembrane helix</keyword>
<reference evidence="3 4" key="1">
    <citation type="journal article" date="2023" name="G3 (Bethesda)">
        <title>A chromosome-length genome assembly and annotation of blackberry (Rubus argutus, cv. 'Hillquist').</title>
        <authorList>
            <person name="Bruna T."/>
            <person name="Aryal R."/>
            <person name="Dudchenko O."/>
            <person name="Sargent D.J."/>
            <person name="Mead D."/>
            <person name="Buti M."/>
            <person name="Cavallini A."/>
            <person name="Hytonen T."/>
            <person name="Andres J."/>
            <person name="Pham M."/>
            <person name="Weisz D."/>
            <person name="Mascagni F."/>
            <person name="Usai G."/>
            <person name="Natali L."/>
            <person name="Bassil N."/>
            <person name="Fernandez G.E."/>
            <person name="Lomsadze A."/>
            <person name="Armour M."/>
            <person name="Olukolu B."/>
            <person name="Poorten T."/>
            <person name="Britton C."/>
            <person name="Davik J."/>
            <person name="Ashrafi H."/>
            <person name="Aiden E.L."/>
            <person name="Borodovsky M."/>
            <person name="Worthington M."/>
        </authorList>
    </citation>
    <scope>NUCLEOTIDE SEQUENCE [LARGE SCALE GENOMIC DNA]</scope>
    <source>
        <strain evidence="3">PI 553951</strain>
    </source>
</reference>
<name>A0AAW1VVB1_RUBAR</name>
<feature type="transmembrane region" description="Helical" evidence="2">
    <location>
        <begin position="27"/>
        <end position="45"/>
    </location>
</feature>
<comment type="caution">
    <text evidence="3">The sequence shown here is derived from an EMBL/GenBank/DDBJ whole genome shotgun (WGS) entry which is preliminary data.</text>
</comment>
<evidence type="ECO:0000313" key="3">
    <source>
        <dbReference type="EMBL" id="KAK9911760.1"/>
    </source>
</evidence>
<feature type="region of interest" description="Disordered" evidence="1">
    <location>
        <begin position="51"/>
        <end position="84"/>
    </location>
</feature>
<dbReference type="PANTHER" id="PTHR36374:SF1">
    <property type="entry name" value="OS01G0969000 PROTEIN"/>
    <property type="match status" value="1"/>
</dbReference>
<keyword evidence="4" id="KW-1185">Reference proteome</keyword>
<keyword evidence="2" id="KW-0472">Membrane</keyword>
<dbReference type="EMBL" id="JBEDUW010000007">
    <property type="protein sequence ID" value="KAK9911760.1"/>
    <property type="molecule type" value="Genomic_DNA"/>
</dbReference>
<dbReference type="PANTHER" id="PTHR36374">
    <property type="entry name" value="OS01G0969000 PROTEIN"/>
    <property type="match status" value="1"/>
</dbReference>
<organism evidence="3 4">
    <name type="scientific">Rubus argutus</name>
    <name type="common">Southern blackberry</name>
    <dbReference type="NCBI Taxonomy" id="59490"/>
    <lineage>
        <taxon>Eukaryota</taxon>
        <taxon>Viridiplantae</taxon>
        <taxon>Streptophyta</taxon>
        <taxon>Embryophyta</taxon>
        <taxon>Tracheophyta</taxon>
        <taxon>Spermatophyta</taxon>
        <taxon>Magnoliopsida</taxon>
        <taxon>eudicotyledons</taxon>
        <taxon>Gunneridae</taxon>
        <taxon>Pentapetalae</taxon>
        <taxon>rosids</taxon>
        <taxon>fabids</taxon>
        <taxon>Rosales</taxon>
        <taxon>Rosaceae</taxon>
        <taxon>Rosoideae</taxon>
        <taxon>Rosoideae incertae sedis</taxon>
        <taxon>Rubus</taxon>
    </lineage>
</organism>
<feature type="compositionally biased region" description="Acidic residues" evidence="1">
    <location>
        <begin position="55"/>
        <end position="71"/>
    </location>
</feature>
<proteinExistence type="predicted"/>
<accession>A0AAW1VVB1</accession>
<gene>
    <name evidence="3" type="ORF">M0R45_035651</name>
</gene>
<sequence>MFPKAEPVVPTVAVETEEPMTRTSNPIIVWQVYALGGFLVLKWIWARWQERRDEKEDENDDEKEDENEDEKGESSDDEKSSVDE</sequence>
<evidence type="ECO:0000313" key="4">
    <source>
        <dbReference type="Proteomes" id="UP001457282"/>
    </source>
</evidence>
<dbReference type="GO" id="GO:0009507">
    <property type="term" value="C:chloroplast"/>
    <property type="evidence" value="ECO:0007669"/>
    <property type="project" value="TreeGrafter"/>
</dbReference>
<dbReference type="Proteomes" id="UP001457282">
    <property type="component" value="Unassembled WGS sequence"/>
</dbReference>
<keyword evidence="2" id="KW-0812">Transmembrane</keyword>
<evidence type="ECO:0000256" key="1">
    <source>
        <dbReference type="SAM" id="MobiDB-lite"/>
    </source>
</evidence>
<evidence type="ECO:0000256" key="2">
    <source>
        <dbReference type="SAM" id="Phobius"/>
    </source>
</evidence>